<keyword evidence="6" id="KW-0051">Antiviral defense</keyword>
<feature type="transmembrane region" description="Helical" evidence="8">
    <location>
        <begin position="47"/>
        <end position="63"/>
    </location>
</feature>
<evidence type="ECO:0000313" key="11">
    <source>
        <dbReference type="Proteomes" id="UP001501666"/>
    </source>
</evidence>
<dbReference type="Proteomes" id="UP001501666">
    <property type="component" value="Unassembled WGS sequence"/>
</dbReference>
<organism evidence="10 11">
    <name type="scientific">Nonomuraea recticatena</name>
    <dbReference type="NCBI Taxonomy" id="46178"/>
    <lineage>
        <taxon>Bacteria</taxon>
        <taxon>Bacillati</taxon>
        <taxon>Actinomycetota</taxon>
        <taxon>Actinomycetes</taxon>
        <taxon>Streptosporangiales</taxon>
        <taxon>Streptosporangiaceae</taxon>
        <taxon>Nonomuraea</taxon>
    </lineage>
</organism>
<proteinExistence type="predicted"/>
<feature type="transmembrane region" description="Helical" evidence="8">
    <location>
        <begin position="254"/>
        <end position="275"/>
    </location>
</feature>
<feature type="transmembrane region" description="Helical" evidence="8">
    <location>
        <begin position="339"/>
        <end position="363"/>
    </location>
</feature>
<keyword evidence="11" id="KW-1185">Reference proteome</keyword>
<comment type="caution">
    <text evidence="10">The sequence shown here is derived from an EMBL/GenBank/DDBJ whole genome shotgun (WGS) entry which is preliminary data.</text>
</comment>
<evidence type="ECO:0000256" key="4">
    <source>
        <dbReference type="ARBA" id="ARBA00022741"/>
    </source>
</evidence>
<name>A0ABP6EME7_9ACTN</name>
<dbReference type="EMBL" id="BAAATE010000014">
    <property type="protein sequence ID" value="GAA2672132.1"/>
    <property type="molecule type" value="Genomic_DNA"/>
</dbReference>
<evidence type="ECO:0000256" key="6">
    <source>
        <dbReference type="ARBA" id="ARBA00023118"/>
    </source>
</evidence>
<accession>A0ABP6EME7</accession>
<dbReference type="InterPro" id="IPR043760">
    <property type="entry name" value="PycTM_dom"/>
</dbReference>
<keyword evidence="3 8" id="KW-0812">Transmembrane</keyword>
<keyword evidence="7 8" id="KW-0472">Membrane</keyword>
<feature type="domain" description="Pycsar effector protein" evidence="9">
    <location>
        <begin position="204"/>
        <end position="355"/>
    </location>
</feature>
<keyword evidence="5 8" id="KW-1133">Transmembrane helix</keyword>
<comment type="subcellular location">
    <subcellularLocation>
        <location evidence="1">Cell membrane</location>
    </subcellularLocation>
</comment>
<protein>
    <recommendedName>
        <fullName evidence="9">Pycsar effector protein domain-containing protein</fullName>
    </recommendedName>
</protein>
<evidence type="ECO:0000256" key="5">
    <source>
        <dbReference type="ARBA" id="ARBA00022989"/>
    </source>
</evidence>
<sequence>MQHVRTLSCAGMSSERAWRPLMTAVALAVAVAAVLMVGALSASGPDAVDLMAVLAGSLVLVAWRRTPLTALSSPSLACCSTRCGPILDHSPPFPSWSRSTPRSGPVIGRFRGCLQADRADRALRSASSKPPLVGDSTAHAGQSVLRGITITARALACSVRGMLSIVIARAKKPPALRRIVRAFAFTTSDRQRAAEEDACAYGTQLLNETREELNRADAKAQVLLGIVGIALGAVAGGLLAGSWSPFTMSNAIEWLWWAGTAAALASVGVLAGAVYPRLDRRKQSGFVMYYADVLRLESAGAVARTLMESSTRDLERTADQLHRVSRIVGQKYRLIRWGFWLLLSGMVATVSAVLINLLLAALFP</sequence>
<feature type="transmembrane region" description="Helical" evidence="8">
    <location>
        <begin position="222"/>
        <end position="242"/>
    </location>
</feature>
<evidence type="ECO:0000256" key="3">
    <source>
        <dbReference type="ARBA" id="ARBA00022692"/>
    </source>
</evidence>
<evidence type="ECO:0000259" key="9">
    <source>
        <dbReference type="Pfam" id="PF18967"/>
    </source>
</evidence>
<evidence type="ECO:0000256" key="1">
    <source>
        <dbReference type="ARBA" id="ARBA00004236"/>
    </source>
</evidence>
<reference evidence="11" key="1">
    <citation type="journal article" date="2019" name="Int. J. Syst. Evol. Microbiol.">
        <title>The Global Catalogue of Microorganisms (GCM) 10K type strain sequencing project: providing services to taxonomists for standard genome sequencing and annotation.</title>
        <authorList>
            <consortium name="The Broad Institute Genomics Platform"/>
            <consortium name="The Broad Institute Genome Sequencing Center for Infectious Disease"/>
            <person name="Wu L."/>
            <person name="Ma J."/>
        </authorList>
    </citation>
    <scope>NUCLEOTIDE SEQUENCE [LARGE SCALE GENOMIC DNA]</scope>
    <source>
        <strain evidence="11">JCM 6835</strain>
    </source>
</reference>
<evidence type="ECO:0000256" key="2">
    <source>
        <dbReference type="ARBA" id="ARBA00022475"/>
    </source>
</evidence>
<dbReference type="Pfam" id="PF18967">
    <property type="entry name" value="PycTM"/>
    <property type="match status" value="1"/>
</dbReference>
<keyword evidence="4" id="KW-0547">Nucleotide-binding</keyword>
<feature type="transmembrane region" description="Helical" evidence="8">
    <location>
        <begin position="21"/>
        <end position="41"/>
    </location>
</feature>
<gene>
    <name evidence="10" type="ORF">GCM10010412_052000</name>
</gene>
<evidence type="ECO:0000313" key="10">
    <source>
        <dbReference type="EMBL" id="GAA2672132.1"/>
    </source>
</evidence>
<keyword evidence="2" id="KW-1003">Cell membrane</keyword>
<evidence type="ECO:0000256" key="8">
    <source>
        <dbReference type="SAM" id="Phobius"/>
    </source>
</evidence>
<evidence type="ECO:0000256" key="7">
    <source>
        <dbReference type="ARBA" id="ARBA00023136"/>
    </source>
</evidence>